<dbReference type="AlphaFoldDB" id="A0A1I2YVS0"/>
<organism evidence="12 13">
    <name type="scientific">Desulfotruncus arcticus DSM 17038</name>
    <dbReference type="NCBI Taxonomy" id="1121424"/>
    <lineage>
        <taxon>Bacteria</taxon>
        <taxon>Bacillati</taxon>
        <taxon>Bacillota</taxon>
        <taxon>Clostridia</taxon>
        <taxon>Eubacteriales</taxon>
        <taxon>Desulfallaceae</taxon>
        <taxon>Desulfotruncus</taxon>
    </lineage>
</organism>
<dbReference type="GO" id="GO:0016020">
    <property type="term" value="C:membrane"/>
    <property type="evidence" value="ECO:0007669"/>
    <property type="project" value="UniProtKB-SubCell"/>
</dbReference>
<feature type="domain" description="PAC" evidence="11">
    <location>
        <begin position="349"/>
        <end position="400"/>
    </location>
</feature>
<dbReference type="Proteomes" id="UP000199337">
    <property type="component" value="Unassembled WGS sequence"/>
</dbReference>
<dbReference type="EC" id="2.7.13.3" evidence="3"/>
<dbReference type="Pfam" id="PF10114">
    <property type="entry name" value="PocR"/>
    <property type="match status" value="1"/>
</dbReference>
<name>A0A1I2YVS0_9FIRM</name>
<feature type="domain" description="PAS" evidence="10">
    <location>
        <begin position="277"/>
        <end position="334"/>
    </location>
</feature>
<keyword evidence="8" id="KW-0472">Membrane</keyword>
<dbReference type="PANTHER" id="PTHR42878">
    <property type="entry name" value="TWO-COMPONENT HISTIDINE KINASE"/>
    <property type="match status" value="1"/>
</dbReference>
<keyword evidence="4" id="KW-0597">Phosphoprotein</keyword>
<evidence type="ECO:0000256" key="8">
    <source>
        <dbReference type="ARBA" id="ARBA00023136"/>
    </source>
</evidence>
<evidence type="ECO:0000259" key="10">
    <source>
        <dbReference type="PROSITE" id="PS50112"/>
    </source>
</evidence>
<evidence type="ECO:0000259" key="9">
    <source>
        <dbReference type="PROSITE" id="PS50109"/>
    </source>
</evidence>
<dbReference type="InterPro" id="IPR035965">
    <property type="entry name" value="PAS-like_dom_sf"/>
</dbReference>
<dbReference type="GO" id="GO:0030295">
    <property type="term" value="F:protein kinase activator activity"/>
    <property type="evidence" value="ECO:0007669"/>
    <property type="project" value="TreeGrafter"/>
</dbReference>
<evidence type="ECO:0000256" key="6">
    <source>
        <dbReference type="ARBA" id="ARBA00022777"/>
    </source>
</evidence>
<protein>
    <recommendedName>
        <fullName evidence="3">histidine kinase</fullName>
        <ecNumber evidence="3">2.7.13.3</ecNumber>
    </recommendedName>
</protein>
<dbReference type="InterPro" id="IPR004358">
    <property type="entry name" value="Sig_transdc_His_kin-like_C"/>
</dbReference>
<evidence type="ECO:0000313" key="12">
    <source>
        <dbReference type="EMBL" id="SFH29724.1"/>
    </source>
</evidence>
<dbReference type="STRING" id="341036.SAMN05660649_04637"/>
<dbReference type="PANTHER" id="PTHR42878:SF15">
    <property type="entry name" value="BACTERIOPHYTOCHROME"/>
    <property type="match status" value="1"/>
</dbReference>
<dbReference type="PRINTS" id="PR00344">
    <property type="entry name" value="BCTRLSENSOR"/>
</dbReference>
<evidence type="ECO:0000256" key="4">
    <source>
        <dbReference type="ARBA" id="ARBA00022553"/>
    </source>
</evidence>
<dbReference type="EMBL" id="FOOX01000023">
    <property type="protein sequence ID" value="SFH29724.1"/>
    <property type="molecule type" value="Genomic_DNA"/>
</dbReference>
<dbReference type="Gene3D" id="1.10.287.130">
    <property type="match status" value="1"/>
</dbReference>
<dbReference type="Pfam" id="PF00512">
    <property type="entry name" value="HisKA"/>
    <property type="match status" value="1"/>
</dbReference>
<dbReference type="GO" id="GO:0000155">
    <property type="term" value="F:phosphorelay sensor kinase activity"/>
    <property type="evidence" value="ECO:0007669"/>
    <property type="project" value="InterPro"/>
</dbReference>
<dbReference type="GO" id="GO:0007234">
    <property type="term" value="P:osmosensory signaling via phosphorelay pathway"/>
    <property type="evidence" value="ECO:0007669"/>
    <property type="project" value="TreeGrafter"/>
</dbReference>
<dbReference type="InterPro" id="IPR003661">
    <property type="entry name" value="HisK_dim/P_dom"/>
</dbReference>
<dbReference type="Pfam" id="PF13426">
    <property type="entry name" value="PAS_9"/>
    <property type="match status" value="1"/>
</dbReference>
<dbReference type="CDD" id="cd00130">
    <property type="entry name" value="PAS"/>
    <property type="match status" value="1"/>
</dbReference>
<sequence>MDCGFFKKRIHIKRSMQLKQVTLRLTQAEKNLKNIEWLLTRSNTRQNNGAKVLGQPYGSLAELNTCRRILNAVGEEILHRVAHDYLDLMETASAIYEKNGDYAMDTFTSGWCRFLNQASFNLCHTTDNKKALTSGKWHCHESCWTESAKVAIETAKPVDIECRGGIRIYAVPLVAKGEAIGAINFAYGSPPTDHNRLQEIAELYRVPTDKLMQLAVTYLHRPPYIIDIAKQRLHTSAILISTIVERKEMEDEFKRVNQKLVQEIAERKVIEAELRESREIYRSLFNNCPEAILLTDPDDGRIYAANHGACQIFGYTEKELLEINRDSIVDLADPRLPLFRAEKACKGSAKGELDYKRKNGTIFPGEVTAALFIDKNGYPRATMVIRDITQRKQDEQKIWQLNQNLQRRAMELEVINKELASFSYSVSHDLRSPLRSIDGFSQVLLEDYADKLDSQGRDYLRRVRQASQRMGQLIDDLLKLSRVTRQELTLSNVDLTALAWQIIANLHDKQPERSVECVITPGMTVQGDARLIKIALENLLGNAWKFTDKVLNSKIEFGVLEQKGKTVYYISDNGAGFEMEYSSKMFGAFQRLHNMNEFPGNGIGLATVQRIIHRHGGQVWAKGTVNQGAIFYFTLKV</sequence>
<dbReference type="SUPFAM" id="SSF47384">
    <property type="entry name" value="Homodimeric domain of signal transducing histidine kinase"/>
    <property type="match status" value="1"/>
</dbReference>
<dbReference type="Pfam" id="PF02518">
    <property type="entry name" value="HATPase_c"/>
    <property type="match status" value="1"/>
</dbReference>
<comment type="subcellular location">
    <subcellularLocation>
        <location evidence="2">Membrane</location>
    </subcellularLocation>
</comment>
<dbReference type="SMART" id="SM00091">
    <property type="entry name" value="PAS"/>
    <property type="match status" value="1"/>
</dbReference>
<dbReference type="FunFam" id="3.30.565.10:FF:000006">
    <property type="entry name" value="Sensor histidine kinase WalK"/>
    <property type="match status" value="1"/>
</dbReference>
<evidence type="ECO:0000256" key="3">
    <source>
        <dbReference type="ARBA" id="ARBA00012438"/>
    </source>
</evidence>
<evidence type="ECO:0000313" key="13">
    <source>
        <dbReference type="Proteomes" id="UP000199337"/>
    </source>
</evidence>
<dbReference type="GO" id="GO:0000156">
    <property type="term" value="F:phosphorelay response regulator activity"/>
    <property type="evidence" value="ECO:0007669"/>
    <property type="project" value="TreeGrafter"/>
</dbReference>
<dbReference type="SUPFAM" id="SSF55874">
    <property type="entry name" value="ATPase domain of HSP90 chaperone/DNA topoisomerase II/histidine kinase"/>
    <property type="match status" value="1"/>
</dbReference>
<dbReference type="PROSITE" id="PS50112">
    <property type="entry name" value="PAS"/>
    <property type="match status" value="1"/>
</dbReference>
<dbReference type="SMART" id="SM00387">
    <property type="entry name" value="HATPase_c"/>
    <property type="match status" value="1"/>
</dbReference>
<evidence type="ECO:0000259" key="11">
    <source>
        <dbReference type="PROSITE" id="PS50113"/>
    </source>
</evidence>
<gene>
    <name evidence="12" type="ORF">SAMN05660649_04637</name>
</gene>
<dbReference type="InterPro" id="IPR001610">
    <property type="entry name" value="PAC"/>
</dbReference>
<keyword evidence="7" id="KW-0902">Two-component regulatory system</keyword>
<dbReference type="Gene3D" id="3.30.450.20">
    <property type="entry name" value="PAS domain"/>
    <property type="match status" value="1"/>
</dbReference>
<dbReference type="Gene3D" id="3.30.565.10">
    <property type="entry name" value="Histidine kinase-like ATPase, C-terminal domain"/>
    <property type="match status" value="1"/>
</dbReference>
<dbReference type="InterPro" id="IPR050351">
    <property type="entry name" value="BphY/WalK/GraS-like"/>
</dbReference>
<dbReference type="InterPro" id="IPR000014">
    <property type="entry name" value="PAS"/>
</dbReference>
<keyword evidence="13" id="KW-1185">Reference proteome</keyword>
<comment type="catalytic activity">
    <reaction evidence="1">
        <text>ATP + protein L-histidine = ADP + protein N-phospho-L-histidine.</text>
        <dbReference type="EC" id="2.7.13.3"/>
    </reaction>
</comment>
<keyword evidence="6" id="KW-0418">Kinase</keyword>
<dbReference type="InterPro" id="IPR018771">
    <property type="entry name" value="PocR_dom"/>
</dbReference>
<reference evidence="13" key="1">
    <citation type="submission" date="2016-10" db="EMBL/GenBank/DDBJ databases">
        <authorList>
            <person name="Varghese N."/>
            <person name="Submissions S."/>
        </authorList>
    </citation>
    <scope>NUCLEOTIDE SEQUENCE [LARGE SCALE GENOMIC DNA]</scope>
    <source>
        <strain evidence="13">DSM 17038</strain>
    </source>
</reference>
<evidence type="ECO:0000256" key="5">
    <source>
        <dbReference type="ARBA" id="ARBA00022679"/>
    </source>
</evidence>
<evidence type="ECO:0000256" key="7">
    <source>
        <dbReference type="ARBA" id="ARBA00023012"/>
    </source>
</evidence>
<dbReference type="InterPro" id="IPR036890">
    <property type="entry name" value="HATPase_C_sf"/>
</dbReference>
<accession>A0A1I2YVS0</accession>
<dbReference type="SMART" id="SM00388">
    <property type="entry name" value="HisKA"/>
    <property type="match status" value="1"/>
</dbReference>
<dbReference type="InterPro" id="IPR000700">
    <property type="entry name" value="PAS-assoc_C"/>
</dbReference>
<dbReference type="PROSITE" id="PS50109">
    <property type="entry name" value="HIS_KIN"/>
    <property type="match status" value="1"/>
</dbReference>
<dbReference type="InterPro" id="IPR005467">
    <property type="entry name" value="His_kinase_dom"/>
</dbReference>
<dbReference type="FunFam" id="1.10.287.130:FF:000070">
    <property type="entry name" value="Histidine kinase sensor protein"/>
    <property type="match status" value="1"/>
</dbReference>
<keyword evidence="5" id="KW-0808">Transferase</keyword>
<evidence type="ECO:0000256" key="1">
    <source>
        <dbReference type="ARBA" id="ARBA00000085"/>
    </source>
</evidence>
<dbReference type="SMART" id="SM00086">
    <property type="entry name" value="PAC"/>
    <property type="match status" value="1"/>
</dbReference>
<dbReference type="InterPro" id="IPR003594">
    <property type="entry name" value="HATPase_dom"/>
</dbReference>
<dbReference type="InterPro" id="IPR036097">
    <property type="entry name" value="HisK_dim/P_sf"/>
</dbReference>
<evidence type="ECO:0000256" key="2">
    <source>
        <dbReference type="ARBA" id="ARBA00004370"/>
    </source>
</evidence>
<proteinExistence type="predicted"/>
<dbReference type="CDD" id="cd00082">
    <property type="entry name" value="HisKA"/>
    <property type="match status" value="1"/>
</dbReference>
<dbReference type="SUPFAM" id="SSF55785">
    <property type="entry name" value="PYP-like sensor domain (PAS domain)"/>
    <property type="match status" value="1"/>
</dbReference>
<dbReference type="PROSITE" id="PS50113">
    <property type="entry name" value="PAC"/>
    <property type="match status" value="1"/>
</dbReference>
<dbReference type="NCBIfam" id="TIGR00229">
    <property type="entry name" value="sensory_box"/>
    <property type="match status" value="1"/>
</dbReference>
<feature type="domain" description="Histidine kinase" evidence="9">
    <location>
        <begin position="425"/>
        <end position="637"/>
    </location>
</feature>